<dbReference type="OrthoDB" id="461707at2"/>
<gene>
    <name evidence="2" type="ORF">DSM106972_042290</name>
</gene>
<accession>A0A3S1D6Y8</accession>
<dbReference type="GO" id="GO:0003677">
    <property type="term" value="F:DNA binding"/>
    <property type="evidence" value="ECO:0007669"/>
    <property type="project" value="InterPro"/>
</dbReference>
<evidence type="ECO:0000259" key="1">
    <source>
        <dbReference type="PROSITE" id="PS50943"/>
    </source>
</evidence>
<dbReference type="EMBL" id="RSCL01000010">
    <property type="protein sequence ID" value="RUT04660.1"/>
    <property type="molecule type" value="Genomic_DNA"/>
</dbReference>
<dbReference type="Proteomes" id="UP000271624">
    <property type="component" value="Unassembled WGS sequence"/>
</dbReference>
<dbReference type="PROSITE" id="PS50943">
    <property type="entry name" value="HTH_CROC1"/>
    <property type="match status" value="1"/>
</dbReference>
<evidence type="ECO:0000313" key="2">
    <source>
        <dbReference type="EMBL" id="RUT04660.1"/>
    </source>
</evidence>
<dbReference type="Gene3D" id="1.10.260.40">
    <property type="entry name" value="lambda repressor-like DNA-binding domains"/>
    <property type="match status" value="1"/>
</dbReference>
<dbReference type="AlphaFoldDB" id="A0A3S1D6Y8"/>
<dbReference type="SUPFAM" id="SSF47413">
    <property type="entry name" value="lambda repressor-like DNA-binding domains"/>
    <property type="match status" value="1"/>
</dbReference>
<organism evidence="2 3">
    <name type="scientific">Dulcicalothrix desertica PCC 7102</name>
    <dbReference type="NCBI Taxonomy" id="232991"/>
    <lineage>
        <taxon>Bacteria</taxon>
        <taxon>Bacillati</taxon>
        <taxon>Cyanobacteriota</taxon>
        <taxon>Cyanophyceae</taxon>
        <taxon>Nostocales</taxon>
        <taxon>Calotrichaceae</taxon>
        <taxon>Dulcicalothrix</taxon>
    </lineage>
</organism>
<comment type="caution">
    <text evidence="2">The sequence shown here is derived from an EMBL/GenBank/DDBJ whole genome shotgun (WGS) entry which is preliminary data.</text>
</comment>
<sequence length="137" mass="15699">MTLGTRNNNAYIELFKTFPPRPITSHEEFIATQKVIDSLIDKETQLTSDEQDYLNILGSLVYEYEEKYVEIPRIYGVELLNTLLSDLNLSAKDLIPIFHTESNVSDILNGKIDLTVEDIDKLAKFFKISPVAFLKNK</sequence>
<dbReference type="RefSeq" id="WP_127082637.1">
    <property type="nucleotide sequence ID" value="NZ_RSCL01000010.1"/>
</dbReference>
<keyword evidence="3" id="KW-1185">Reference proteome</keyword>
<reference evidence="2" key="1">
    <citation type="submission" date="2018-12" db="EMBL/GenBank/DDBJ databases">
        <authorList>
            <person name="Will S."/>
            <person name="Neumann-Schaal M."/>
            <person name="Henke P."/>
        </authorList>
    </citation>
    <scope>NUCLEOTIDE SEQUENCE</scope>
    <source>
        <strain evidence="2">PCC 7102</strain>
    </source>
</reference>
<proteinExistence type="predicted"/>
<dbReference type="CDD" id="cd00093">
    <property type="entry name" value="HTH_XRE"/>
    <property type="match status" value="1"/>
</dbReference>
<dbReference type="InterPro" id="IPR010982">
    <property type="entry name" value="Lambda_DNA-bd_dom_sf"/>
</dbReference>
<dbReference type="InterPro" id="IPR001387">
    <property type="entry name" value="Cro/C1-type_HTH"/>
</dbReference>
<evidence type="ECO:0000313" key="3">
    <source>
        <dbReference type="Proteomes" id="UP000271624"/>
    </source>
</evidence>
<protein>
    <recommendedName>
        <fullName evidence="1">HTH cro/C1-type domain-containing protein</fullName>
    </recommendedName>
</protein>
<reference evidence="2" key="2">
    <citation type="journal article" date="2019" name="Genome Biol. Evol.">
        <title>Day and night: Metabolic profiles and evolutionary relationships of six axenic non-marine cyanobacteria.</title>
        <authorList>
            <person name="Will S.E."/>
            <person name="Henke P."/>
            <person name="Boedeker C."/>
            <person name="Huang S."/>
            <person name="Brinkmann H."/>
            <person name="Rohde M."/>
            <person name="Jarek M."/>
            <person name="Friedl T."/>
            <person name="Seufert S."/>
            <person name="Schumacher M."/>
            <person name="Overmann J."/>
            <person name="Neumann-Schaal M."/>
            <person name="Petersen J."/>
        </authorList>
    </citation>
    <scope>NUCLEOTIDE SEQUENCE [LARGE SCALE GENOMIC DNA]</scope>
    <source>
        <strain evidence="2">PCC 7102</strain>
    </source>
</reference>
<feature type="domain" description="HTH cro/C1-type" evidence="1">
    <location>
        <begin position="100"/>
        <end position="133"/>
    </location>
</feature>
<name>A0A3S1D6Y8_9CYAN</name>